<comment type="caution">
    <text evidence="9">The sequence shown here is derived from an EMBL/GenBank/DDBJ whole genome shotgun (WGS) entry which is preliminary data.</text>
</comment>
<dbReference type="EMBL" id="SGXF01000003">
    <property type="protein sequence ID" value="RZT00525.1"/>
    <property type="molecule type" value="Genomic_DNA"/>
</dbReference>
<accession>A0A4Q7PIU5</accession>
<keyword evidence="6" id="KW-0175">Coiled coil</keyword>
<evidence type="ECO:0000256" key="7">
    <source>
        <dbReference type="SAM" id="Phobius"/>
    </source>
</evidence>
<dbReference type="InterPro" id="IPR038323">
    <property type="entry name" value="ArAE_1_C_sf"/>
</dbReference>
<gene>
    <name evidence="9" type="ORF">EV209_1846</name>
</gene>
<dbReference type="Pfam" id="PF11728">
    <property type="entry name" value="ArAE_1_C"/>
    <property type="match status" value="1"/>
</dbReference>
<feature type="domain" description="Putative aromatic acid exporter C-terminal" evidence="8">
    <location>
        <begin position="157"/>
        <end position="316"/>
    </location>
</feature>
<dbReference type="Pfam" id="PF06081">
    <property type="entry name" value="ArAE_1"/>
    <property type="match status" value="1"/>
</dbReference>
<name>A0A4Q7PIU5_9FIRM</name>
<feature type="transmembrane region" description="Helical" evidence="7">
    <location>
        <begin position="130"/>
        <end position="147"/>
    </location>
</feature>
<evidence type="ECO:0000256" key="4">
    <source>
        <dbReference type="ARBA" id="ARBA00022989"/>
    </source>
</evidence>
<dbReference type="OrthoDB" id="357521at2"/>
<protein>
    <submittedName>
        <fullName evidence="9">Uncharacterized membrane protein YgaE (UPF0421/DUF939 family)</fullName>
    </submittedName>
</protein>
<evidence type="ECO:0000256" key="5">
    <source>
        <dbReference type="ARBA" id="ARBA00023136"/>
    </source>
</evidence>
<dbReference type="InterPro" id="IPR010343">
    <property type="entry name" value="ArAE_1"/>
</dbReference>
<dbReference type="GO" id="GO:0005886">
    <property type="term" value="C:plasma membrane"/>
    <property type="evidence" value="ECO:0007669"/>
    <property type="project" value="UniProtKB-SubCell"/>
</dbReference>
<organism evidence="9 10">
    <name type="scientific">Cuneatibacter caecimuris</name>
    <dbReference type="NCBI Taxonomy" id="1796618"/>
    <lineage>
        <taxon>Bacteria</taxon>
        <taxon>Bacillati</taxon>
        <taxon>Bacillota</taxon>
        <taxon>Clostridia</taxon>
        <taxon>Lachnospirales</taxon>
        <taxon>Lachnospiraceae</taxon>
        <taxon>Cuneatibacter</taxon>
    </lineage>
</organism>
<dbReference type="Gene3D" id="1.20.120.940">
    <property type="entry name" value="Putative aromatic acid exporter, C-terminal domain"/>
    <property type="match status" value="1"/>
</dbReference>
<comment type="subcellular location">
    <subcellularLocation>
        <location evidence="1">Cell membrane</location>
        <topology evidence="1">Multi-pass membrane protein</topology>
    </subcellularLocation>
</comment>
<evidence type="ECO:0000256" key="6">
    <source>
        <dbReference type="SAM" id="Coils"/>
    </source>
</evidence>
<evidence type="ECO:0000256" key="3">
    <source>
        <dbReference type="ARBA" id="ARBA00022692"/>
    </source>
</evidence>
<feature type="transmembrane region" description="Helical" evidence="7">
    <location>
        <begin position="55"/>
        <end position="75"/>
    </location>
</feature>
<feature type="transmembrane region" description="Helical" evidence="7">
    <location>
        <begin position="82"/>
        <end position="100"/>
    </location>
</feature>
<dbReference type="PANTHER" id="PTHR40064:SF1">
    <property type="entry name" value="MEMBRANE PROTEIN"/>
    <property type="match status" value="1"/>
</dbReference>
<feature type="coiled-coil region" evidence="6">
    <location>
        <begin position="151"/>
        <end position="178"/>
    </location>
</feature>
<dbReference type="InterPro" id="IPR052984">
    <property type="entry name" value="UPF0421"/>
</dbReference>
<dbReference type="AlphaFoldDB" id="A0A4Q7PIU5"/>
<dbReference type="Proteomes" id="UP000292927">
    <property type="component" value="Unassembled WGS sequence"/>
</dbReference>
<keyword evidence="3 7" id="KW-0812">Transmembrane</keyword>
<dbReference type="RefSeq" id="WP_130435136.1">
    <property type="nucleotide sequence ID" value="NZ_SGXF01000003.1"/>
</dbReference>
<evidence type="ECO:0000313" key="10">
    <source>
        <dbReference type="Proteomes" id="UP000292927"/>
    </source>
</evidence>
<keyword evidence="2" id="KW-1003">Cell membrane</keyword>
<evidence type="ECO:0000256" key="2">
    <source>
        <dbReference type="ARBA" id="ARBA00022475"/>
    </source>
</evidence>
<keyword evidence="10" id="KW-1185">Reference proteome</keyword>
<dbReference type="PANTHER" id="PTHR40064">
    <property type="entry name" value="MEMBRANE PROTEIN-RELATED"/>
    <property type="match status" value="1"/>
</dbReference>
<keyword evidence="4 7" id="KW-1133">Transmembrane helix</keyword>
<keyword evidence="5 7" id="KW-0472">Membrane</keyword>
<proteinExistence type="predicted"/>
<evidence type="ECO:0000256" key="1">
    <source>
        <dbReference type="ARBA" id="ARBA00004651"/>
    </source>
</evidence>
<evidence type="ECO:0000313" key="9">
    <source>
        <dbReference type="EMBL" id="RZT00525.1"/>
    </source>
</evidence>
<evidence type="ECO:0000259" key="8">
    <source>
        <dbReference type="Pfam" id="PF11728"/>
    </source>
</evidence>
<reference evidence="9 10" key="1">
    <citation type="submission" date="2019-02" db="EMBL/GenBank/DDBJ databases">
        <title>Genomic Encyclopedia of Type Strains, Phase IV (KMG-IV): sequencing the most valuable type-strain genomes for metagenomic binning, comparative biology and taxonomic classification.</title>
        <authorList>
            <person name="Goeker M."/>
        </authorList>
    </citation>
    <scope>NUCLEOTIDE SEQUENCE [LARGE SCALE GENOMIC DNA]</scope>
    <source>
        <strain evidence="9 10">DSM 29486</strain>
    </source>
</reference>
<dbReference type="InterPro" id="IPR021062">
    <property type="entry name" value="ArAE_1_C"/>
</dbReference>
<sequence>MRFEKNSIEAVKVIRIALASLLAILAADVLGLKYSATAGIIALLSIQDTKRETVWGAVRRCISYIAAVGVSWVVFHFFGFHAYSYGVFLLIFVAASYYIGWQDVLSTSAVVTTHFLTEAHYGLDVVGNELALLAVGTGMALLMNLLLGRGIQAVLRDIEEVEKRLKVILNDLSAYVQRVDDTDLDGEALGYLEQFLEESRKRAYQIQNNTMFADSEYYLDYMEMRKAQCQTLRQIHDHLHHLAYVPEHAALVAEFIRHVADTVQERNNADGLIMQLHELIRLHKGVPLPENQIQMEDFAILYDVLNELEYFLKLKKKFVEGLSQQQVKRYWEEG</sequence>